<dbReference type="EMBL" id="MU005974">
    <property type="protein sequence ID" value="KAF2861262.1"/>
    <property type="molecule type" value="Genomic_DNA"/>
</dbReference>
<comment type="similarity">
    <text evidence="2">Belongs to the peptidase U48 family.</text>
</comment>
<evidence type="ECO:0000256" key="4">
    <source>
        <dbReference type="ARBA" id="ARBA00022692"/>
    </source>
</evidence>
<keyword evidence="14" id="KW-1185">Reference proteome</keyword>
<organism evidence="13 14">
    <name type="scientific">Piedraia hortae CBS 480.64</name>
    <dbReference type="NCBI Taxonomy" id="1314780"/>
    <lineage>
        <taxon>Eukaryota</taxon>
        <taxon>Fungi</taxon>
        <taxon>Dikarya</taxon>
        <taxon>Ascomycota</taxon>
        <taxon>Pezizomycotina</taxon>
        <taxon>Dothideomycetes</taxon>
        <taxon>Dothideomycetidae</taxon>
        <taxon>Capnodiales</taxon>
        <taxon>Piedraiaceae</taxon>
        <taxon>Piedraia</taxon>
    </lineage>
</organism>
<feature type="transmembrane region" description="Helical" evidence="11">
    <location>
        <begin position="192"/>
        <end position="219"/>
    </location>
</feature>
<feature type="transmembrane region" description="Helical" evidence="11">
    <location>
        <begin position="257"/>
        <end position="277"/>
    </location>
</feature>
<evidence type="ECO:0000256" key="10">
    <source>
        <dbReference type="ARBA" id="ARBA00049729"/>
    </source>
</evidence>
<reference evidence="13" key="1">
    <citation type="journal article" date="2020" name="Stud. Mycol.">
        <title>101 Dothideomycetes genomes: a test case for predicting lifestyles and emergence of pathogens.</title>
        <authorList>
            <person name="Haridas S."/>
            <person name="Albert R."/>
            <person name="Binder M."/>
            <person name="Bloem J."/>
            <person name="Labutti K."/>
            <person name="Salamov A."/>
            <person name="Andreopoulos B."/>
            <person name="Baker S."/>
            <person name="Barry K."/>
            <person name="Bills G."/>
            <person name="Bluhm B."/>
            <person name="Cannon C."/>
            <person name="Castanera R."/>
            <person name="Culley D."/>
            <person name="Daum C."/>
            <person name="Ezra D."/>
            <person name="Gonzalez J."/>
            <person name="Henrissat B."/>
            <person name="Kuo A."/>
            <person name="Liang C."/>
            <person name="Lipzen A."/>
            <person name="Lutzoni F."/>
            <person name="Magnuson J."/>
            <person name="Mondo S."/>
            <person name="Nolan M."/>
            <person name="Ohm R."/>
            <person name="Pangilinan J."/>
            <person name="Park H.-J."/>
            <person name="Ramirez L."/>
            <person name="Alfaro M."/>
            <person name="Sun H."/>
            <person name="Tritt A."/>
            <person name="Yoshinaga Y."/>
            <person name="Zwiers L.-H."/>
            <person name="Turgeon B."/>
            <person name="Goodwin S."/>
            <person name="Spatafora J."/>
            <person name="Crous P."/>
            <person name="Grigoriev I."/>
        </authorList>
    </citation>
    <scope>NUCLEOTIDE SEQUENCE</scope>
    <source>
        <strain evidence="13">CBS 480.64</strain>
    </source>
</reference>
<feature type="non-terminal residue" evidence="13">
    <location>
        <position position="284"/>
    </location>
</feature>
<evidence type="ECO:0000313" key="14">
    <source>
        <dbReference type="Proteomes" id="UP000799421"/>
    </source>
</evidence>
<keyword evidence="8 11" id="KW-0472">Membrane</keyword>
<keyword evidence="7 11" id="KW-1133">Transmembrane helix</keyword>
<evidence type="ECO:0000256" key="6">
    <source>
        <dbReference type="ARBA" id="ARBA00022824"/>
    </source>
</evidence>
<dbReference type="Proteomes" id="UP000799421">
    <property type="component" value="Unassembled WGS sequence"/>
</dbReference>
<keyword evidence="4 11" id="KW-0812">Transmembrane</keyword>
<proteinExistence type="inferred from homology"/>
<name>A0A6A7C1V0_9PEZI</name>
<dbReference type="GO" id="GO:0005789">
    <property type="term" value="C:endoplasmic reticulum membrane"/>
    <property type="evidence" value="ECO:0007669"/>
    <property type="project" value="UniProtKB-SubCell"/>
</dbReference>
<protein>
    <recommendedName>
        <fullName evidence="10">intramembrane prenyl-peptidase Rce1</fullName>
        <ecNumber evidence="10">3.4.26.1</ecNumber>
    </recommendedName>
</protein>
<keyword evidence="6" id="KW-0256">Endoplasmic reticulum</keyword>
<evidence type="ECO:0000256" key="8">
    <source>
        <dbReference type="ARBA" id="ARBA00023136"/>
    </source>
</evidence>
<feature type="domain" description="CAAX prenyl protease 2/Lysostaphin resistance protein A-like" evidence="12">
    <location>
        <begin position="122"/>
        <end position="237"/>
    </location>
</feature>
<feature type="transmembrane region" description="Helical" evidence="11">
    <location>
        <begin position="92"/>
        <end position="112"/>
    </location>
</feature>
<comment type="catalytic activity">
    <reaction evidence="9">
        <text>Hydrolyzes the peptide bond -P2-(S-farnesyl or geranylgeranyl)C-P1'-P2'-P3'-COOH where P1' and P2' are amino acids with aliphatic sidechains and P3' is any C-terminal residue.</text>
        <dbReference type="EC" id="3.4.26.1"/>
    </reaction>
</comment>
<feature type="transmembrane region" description="Helical" evidence="11">
    <location>
        <begin position="12"/>
        <end position="32"/>
    </location>
</feature>
<evidence type="ECO:0000256" key="2">
    <source>
        <dbReference type="ARBA" id="ARBA00006897"/>
    </source>
</evidence>
<dbReference type="OrthoDB" id="271604at2759"/>
<keyword evidence="3" id="KW-0645">Protease</keyword>
<keyword evidence="5" id="KW-0378">Hydrolase</keyword>
<evidence type="ECO:0000256" key="7">
    <source>
        <dbReference type="ARBA" id="ARBA00022989"/>
    </source>
</evidence>
<feature type="transmembrane region" description="Helical" evidence="11">
    <location>
        <begin position="53"/>
        <end position="72"/>
    </location>
</feature>
<dbReference type="InterPro" id="IPR003675">
    <property type="entry name" value="Rce1/LyrA-like_dom"/>
</dbReference>
<evidence type="ECO:0000256" key="9">
    <source>
        <dbReference type="ARBA" id="ARBA00047280"/>
    </source>
</evidence>
<evidence type="ECO:0000259" key="12">
    <source>
        <dbReference type="Pfam" id="PF02517"/>
    </source>
</evidence>
<dbReference type="PANTHER" id="PTHR13046:SF0">
    <property type="entry name" value="CAAX PRENYL PROTEASE 2"/>
    <property type="match status" value="1"/>
</dbReference>
<dbReference type="InterPro" id="IPR039731">
    <property type="entry name" value="Rce1"/>
</dbReference>
<dbReference type="PANTHER" id="PTHR13046">
    <property type="entry name" value="PROTEASE U48 CAAX PRENYL PROTEASE RCE1"/>
    <property type="match status" value="1"/>
</dbReference>
<accession>A0A6A7C1V0</accession>
<dbReference type="GO" id="GO:0071586">
    <property type="term" value="P:CAAX-box protein processing"/>
    <property type="evidence" value="ECO:0007669"/>
    <property type="project" value="InterPro"/>
</dbReference>
<evidence type="ECO:0000256" key="3">
    <source>
        <dbReference type="ARBA" id="ARBA00022670"/>
    </source>
</evidence>
<evidence type="ECO:0000256" key="1">
    <source>
        <dbReference type="ARBA" id="ARBA00004477"/>
    </source>
</evidence>
<dbReference type="AlphaFoldDB" id="A0A6A7C1V0"/>
<evidence type="ECO:0000313" key="13">
    <source>
        <dbReference type="EMBL" id="KAF2861262.1"/>
    </source>
</evidence>
<sequence>YPTMTITPKIAWSTAICHTILYVTPFYLSPTLRSTPLRSRDHPKVIKARIQSVCLVCVAACLWTTALLAYLGLDFPAIIRLLAIWPVSVLDIARVLALVAILFIGPLFELFLDGVQIPYIDWIAWRNYVAAPISEELIFRSLVIPLCLLAGMSPAKIVFTTPPIFGLAHFHHFASFLRSHTPEDHNLPPIRVWVIGFLASLFQFSYTTVFGMFATFVILRTGNLPAAIVTHSFCNYMGVPRLSGRVGTPSRGLIPTITYYLLLIVGIVVFYQGLLPLTESRFAI</sequence>
<feature type="non-terminal residue" evidence="13">
    <location>
        <position position="1"/>
    </location>
</feature>
<dbReference type="Pfam" id="PF02517">
    <property type="entry name" value="Rce1-like"/>
    <property type="match status" value="1"/>
</dbReference>
<comment type="subcellular location">
    <subcellularLocation>
        <location evidence="1">Endoplasmic reticulum membrane</location>
        <topology evidence="1">Multi-pass membrane protein</topology>
    </subcellularLocation>
</comment>
<evidence type="ECO:0000256" key="11">
    <source>
        <dbReference type="SAM" id="Phobius"/>
    </source>
</evidence>
<gene>
    <name evidence="13" type="ORF">K470DRAFT_192570</name>
</gene>
<evidence type="ECO:0000256" key="5">
    <source>
        <dbReference type="ARBA" id="ARBA00022801"/>
    </source>
</evidence>
<dbReference type="GO" id="GO:0004222">
    <property type="term" value="F:metalloendopeptidase activity"/>
    <property type="evidence" value="ECO:0007669"/>
    <property type="project" value="InterPro"/>
</dbReference>
<dbReference type="EC" id="3.4.26.1" evidence="10"/>